<reference evidence="1 2" key="1">
    <citation type="journal article" date="2015" name="Nature">
        <title>rRNA introns, odd ribosomes, and small enigmatic genomes across a large radiation of phyla.</title>
        <authorList>
            <person name="Brown C.T."/>
            <person name="Hug L.A."/>
            <person name="Thomas B.C."/>
            <person name="Sharon I."/>
            <person name="Castelle C.J."/>
            <person name="Singh A."/>
            <person name="Wilkins M.J."/>
            <person name="Williams K.H."/>
            <person name="Banfield J.F."/>
        </authorList>
    </citation>
    <scope>NUCLEOTIDE SEQUENCE [LARGE SCALE GENOMIC DNA]</scope>
</reference>
<dbReference type="SUPFAM" id="SSF158446">
    <property type="entry name" value="IVS-encoded protein-like"/>
    <property type="match status" value="1"/>
</dbReference>
<name>A0A0G0UEW3_9BACT</name>
<evidence type="ECO:0000313" key="2">
    <source>
        <dbReference type="Proteomes" id="UP000033858"/>
    </source>
</evidence>
<evidence type="ECO:0008006" key="3">
    <source>
        <dbReference type="Google" id="ProtNLM"/>
    </source>
</evidence>
<dbReference type="PANTHER" id="PTHR38471:SF2">
    <property type="entry name" value="FOUR HELIX BUNDLE PROTEIN"/>
    <property type="match status" value="1"/>
</dbReference>
<gene>
    <name evidence="1" type="ORF">UU32_C0026G0010</name>
</gene>
<evidence type="ECO:0000313" key="1">
    <source>
        <dbReference type="EMBL" id="KKR85946.1"/>
    </source>
</evidence>
<dbReference type="CDD" id="cd16377">
    <property type="entry name" value="23S_rRNA_IVP_like"/>
    <property type="match status" value="1"/>
</dbReference>
<organism evidence="1 2">
    <name type="scientific">Candidatus Woesebacteria bacterium GW2011_GWB1_41_10</name>
    <dbReference type="NCBI Taxonomy" id="1618577"/>
    <lineage>
        <taxon>Bacteria</taxon>
        <taxon>Candidatus Woeseibacteriota</taxon>
    </lineage>
</organism>
<dbReference type="PANTHER" id="PTHR38471">
    <property type="entry name" value="FOUR HELIX BUNDLE PROTEIN"/>
    <property type="match status" value="1"/>
</dbReference>
<dbReference type="InterPro" id="IPR036583">
    <property type="entry name" value="23S_rRNA_IVS_sf"/>
</dbReference>
<dbReference type="Pfam" id="PF05635">
    <property type="entry name" value="23S_rRNA_IVP"/>
    <property type="match status" value="1"/>
</dbReference>
<protein>
    <recommendedName>
        <fullName evidence="3">Four helix bundle protein</fullName>
    </recommendedName>
</protein>
<proteinExistence type="predicted"/>
<dbReference type="Proteomes" id="UP000033858">
    <property type="component" value="Unassembled WGS sequence"/>
</dbReference>
<comment type="caution">
    <text evidence="1">The sequence shown here is derived from an EMBL/GenBank/DDBJ whole genome shotgun (WGS) entry which is preliminary data.</text>
</comment>
<dbReference type="AlphaFoldDB" id="A0A0G0UEW3"/>
<dbReference type="Gene3D" id="1.20.1440.60">
    <property type="entry name" value="23S rRNA-intervening sequence"/>
    <property type="match status" value="1"/>
</dbReference>
<accession>A0A0G0UEW3</accession>
<dbReference type="InterPro" id="IPR012657">
    <property type="entry name" value="23S_rRNA-intervening_sequence"/>
</dbReference>
<dbReference type="NCBIfam" id="TIGR02436">
    <property type="entry name" value="four helix bundle protein"/>
    <property type="match status" value="1"/>
</dbReference>
<sequence length="115" mass="13076">MFKFQRLNVWVKAKDYSRELFLIANRLPSSYRFSFADQLIRAGLSITNNIAEGTGRLTSLEQRNFYNMAKGSVYETVNILIVLSEEGFVKSENLDGMVDGADEISKMLTGLINRK</sequence>
<dbReference type="EMBL" id="LCAE01000026">
    <property type="protein sequence ID" value="KKR85946.1"/>
    <property type="molecule type" value="Genomic_DNA"/>
</dbReference>